<dbReference type="Proteomes" id="UP000000323">
    <property type="component" value="Chromosome 1"/>
</dbReference>
<dbReference type="RefSeq" id="WP_012874845.1">
    <property type="nucleotide sequence ID" value="NC_013525.1"/>
</dbReference>
<protein>
    <submittedName>
        <fullName evidence="1">Uncharacterized protein</fullName>
    </submittedName>
</protein>
<name>D1CFV4_THET1</name>
<sequence length="98" mass="10863">MWTLTGLGGNFTTKDEMMQSVELILQIAVQRLQESKDEAEAMSIAMKDLARDILAASDSSSQVRDSLLLSSLLRLYALCIAAGIFDERGKLIQFKTHL</sequence>
<dbReference type="KEGG" id="ttr:Tter_0893"/>
<dbReference type="HOGENOM" id="CLU_2332734_0_0_0"/>
<proteinExistence type="predicted"/>
<evidence type="ECO:0000313" key="1">
    <source>
        <dbReference type="EMBL" id="ACZ41810.1"/>
    </source>
</evidence>
<evidence type="ECO:0000313" key="2">
    <source>
        <dbReference type="Proteomes" id="UP000000323"/>
    </source>
</evidence>
<reference evidence="2" key="1">
    <citation type="journal article" date="2010" name="Stand. Genomic Sci.">
        <title>Complete genome sequence of 'Thermobaculum terrenum' type strain (YNP1).</title>
        <authorList>
            <person name="Kiss H."/>
            <person name="Cleland D."/>
            <person name="Lapidus A."/>
            <person name="Lucas S."/>
            <person name="Glavina Del Rio T."/>
            <person name="Nolan M."/>
            <person name="Tice H."/>
            <person name="Han C."/>
            <person name="Goodwin L."/>
            <person name="Pitluck S."/>
            <person name="Liolios K."/>
            <person name="Ivanova N."/>
            <person name="Mavromatis K."/>
            <person name="Ovchinnikova G."/>
            <person name="Pati A."/>
            <person name="Chen A."/>
            <person name="Palaniappan K."/>
            <person name="Land M."/>
            <person name="Hauser L."/>
            <person name="Chang Y."/>
            <person name="Jeffries C."/>
            <person name="Lu M."/>
            <person name="Brettin T."/>
            <person name="Detter J."/>
            <person name="Goker M."/>
            <person name="Tindall B."/>
            <person name="Beck B."/>
            <person name="McDermott T."/>
            <person name="Woyke T."/>
            <person name="Bristow J."/>
            <person name="Eisen J."/>
            <person name="Markowitz V."/>
            <person name="Hugenholtz P."/>
            <person name="Kyrpides N."/>
            <person name="Klenk H."/>
            <person name="Cheng J."/>
        </authorList>
    </citation>
    <scope>NUCLEOTIDE SEQUENCE [LARGE SCALE GENOMIC DNA]</scope>
    <source>
        <strain evidence="2">ATCC BAA-798 / YNP1</strain>
    </source>
</reference>
<accession>D1CFV4</accession>
<dbReference type="EMBL" id="CP001825">
    <property type="protein sequence ID" value="ACZ41810.1"/>
    <property type="molecule type" value="Genomic_DNA"/>
</dbReference>
<dbReference type="AlphaFoldDB" id="D1CFV4"/>
<organism evidence="1 2">
    <name type="scientific">Thermobaculum terrenum (strain ATCC BAA-798 / CCMEE 7001 / YNP1)</name>
    <dbReference type="NCBI Taxonomy" id="525904"/>
    <lineage>
        <taxon>Bacteria</taxon>
        <taxon>Bacillati</taxon>
        <taxon>Chloroflexota</taxon>
        <taxon>Chloroflexia</taxon>
        <taxon>Candidatus Thermobaculales</taxon>
        <taxon>Candidatus Thermobaculaceae</taxon>
        <taxon>Thermobaculum</taxon>
    </lineage>
</organism>
<keyword evidence="2" id="KW-1185">Reference proteome</keyword>
<gene>
    <name evidence="1" type="ordered locus">Tter_0893</name>
</gene>